<organism evidence="2 3">
    <name type="scientific">Ferrimonas pelagia</name>
    <dbReference type="NCBI Taxonomy" id="1177826"/>
    <lineage>
        <taxon>Bacteria</taxon>
        <taxon>Pseudomonadati</taxon>
        <taxon>Pseudomonadota</taxon>
        <taxon>Gammaproteobacteria</taxon>
        <taxon>Alteromonadales</taxon>
        <taxon>Ferrimonadaceae</taxon>
        <taxon>Ferrimonas</taxon>
    </lineage>
</organism>
<reference evidence="3" key="1">
    <citation type="journal article" date="2019" name="Int. J. Syst. Evol. Microbiol.">
        <title>The Global Catalogue of Microorganisms (GCM) 10K type strain sequencing project: providing services to taxonomists for standard genome sequencing and annotation.</title>
        <authorList>
            <consortium name="The Broad Institute Genomics Platform"/>
            <consortium name="The Broad Institute Genome Sequencing Center for Infectious Disease"/>
            <person name="Wu L."/>
            <person name="Ma J."/>
        </authorList>
    </citation>
    <scope>NUCLEOTIDE SEQUENCE [LARGE SCALE GENOMIC DNA]</scope>
    <source>
        <strain evidence="3">JCM 18401</strain>
    </source>
</reference>
<dbReference type="EMBL" id="BAABJZ010000008">
    <property type="protein sequence ID" value="GAA4876269.1"/>
    <property type="molecule type" value="Genomic_DNA"/>
</dbReference>
<gene>
    <name evidence="2" type="ORF">GCM10023333_06900</name>
</gene>
<comment type="caution">
    <text evidence="2">The sequence shown here is derived from an EMBL/GenBank/DDBJ whole genome shotgun (WGS) entry which is preliminary data.</text>
</comment>
<dbReference type="SUPFAM" id="SSF55729">
    <property type="entry name" value="Acyl-CoA N-acyltransferases (Nat)"/>
    <property type="match status" value="1"/>
</dbReference>
<feature type="domain" description="N-acetyltransferase" evidence="1">
    <location>
        <begin position="1"/>
        <end position="168"/>
    </location>
</feature>
<dbReference type="Gene3D" id="3.40.630.30">
    <property type="match status" value="1"/>
</dbReference>
<dbReference type="PROSITE" id="PS51186">
    <property type="entry name" value="GNAT"/>
    <property type="match status" value="1"/>
</dbReference>
<evidence type="ECO:0000313" key="3">
    <source>
        <dbReference type="Proteomes" id="UP001499988"/>
    </source>
</evidence>
<keyword evidence="3" id="KW-1185">Reference proteome</keyword>
<dbReference type="InterPro" id="IPR051531">
    <property type="entry name" value="N-acetyltransferase"/>
</dbReference>
<accession>A0ABP9EE92</accession>
<dbReference type="RefSeq" id="WP_345333446.1">
    <property type="nucleotide sequence ID" value="NZ_BAABJZ010000008.1"/>
</dbReference>
<dbReference type="PANTHER" id="PTHR43792">
    <property type="entry name" value="GNAT FAMILY, PUTATIVE (AFU_ORTHOLOGUE AFUA_3G00765)-RELATED-RELATED"/>
    <property type="match status" value="1"/>
</dbReference>
<evidence type="ECO:0000313" key="2">
    <source>
        <dbReference type="EMBL" id="GAA4876269.1"/>
    </source>
</evidence>
<proteinExistence type="predicted"/>
<sequence length="175" mass="19944">MLTAWRDEDVNDLFVLFSDPRVTRFYDIPTMQEPEQAARLLAGLQQRFSAGTGIRWAMRDRDTGEFMGSCGFNCWDTQSRTAVLGYDLMPEFWGQGYASEAVSRIVEFAFGGGLSCGPLMQIEAKTVRGNRASERLLERLNFRLFDDMATGAIEQPDLKHYRLLQPQRFGELVLN</sequence>
<dbReference type="InterPro" id="IPR000182">
    <property type="entry name" value="GNAT_dom"/>
</dbReference>
<name>A0ABP9EE92_9GAMM</name>
<evidence type="ECO:0000259" key="1">
    <source>
        <dbReference type="PROSITE" id="PS51186"/>
    </source>
</evidence>
<dbReference type="Pfam" id="PF13302">
    <property type="entry name" value="Acetyltransf_3"/>
    <property type="match status" value="1"/>
</dbReference>
<dbReference type="InterPro" id="IPR016181">
    <property type="entry name" value="Acyl_CoA_acyltransferase"/>
</dbReference>
<dbReference type="PANTHER" id="PTHR43792:SF9">
    <property type="entry name" value="RIBOSOMAL-PROTEIN-ALANINE ACETYLTRANSFERASE"/>
    <property type="match status" value="1"/>
</dbReference>
<protein>
    <submittedName>
        <fullName evidence="2">GNAT family protein</fullName>
    </submittedName>
</protein>
<dbReference type="Proteomes" id="UP001499988">
    <property type="component" value="Unassembled WGS sequence"/>
</dbReference>